<dbReference type="GO" id="GO:0005840">
    <property type="term" value="C:ribosome"/>
    <property type="evidence" value="ECO:0007669"/>
    <property type="project" value="UniProtKB-KW"/>
</dbReference>
<dbReference type="HAMAP" id="MF_00373">
    <property type="entry name" value="Ribosomal_bL28"/>
    <property type="match status" value="1"/>
</dbReference>
<gene>
    <name evidence="5 6" type="primary">rpmB</name>
    <name evidence="6" type="ORF">VRLFYP33_02119</name>
</gene>
<evidence type="ECO:0000256" key="5">
    <source>
        <dbReference type="HAMAP-Rule" id="MF_00373"/>
    </source>
</evidence>
<dbReference type="PANTHER" id="PTHR39080:SF1">
    <property type="entry name" value="LARGE RIBOSOMAL SUBUNIT PROTEIN BL28A"/>
    <property type="match status" value="1"/>
</dbReference>
<accession>A0A6N3F1G5</accession>
<keyword evidence="3 5" id="KW-0687">Ribonucleoprotein</keyword>
<keyword evidence="2 5" id="KW-0689">Ribosomal protein</keyword>
<dbReference type="GO" id="GO:0003735">
    <property type="term" value="F:structural constituent of ribosome"/>
    <property type="evidence" value="ECO:0007669"/>
    <property type="project" value="InterPro"/>
</dbReference>
<name>A0A6N3F1G5_9FIRM</name>
<protein>
    <recommendedName>
        <fullName evidence="4 5">Large ribosomal subunit protein bL28</fullName>
    </recommendedName>
</protein>
<evidence type="ECO:0000313" key="6">
    <source>
        <dbReference type="EMBL" id="VYU45870.1"/>
    </source>
</evidence>
<reference evidence="6" key="1">
    <citation type="submission" date="2019-11" db="EMBL/GenBank/DDBJ databases">
        <authorList>
            <person name="Feng L."/>
        </authorList>
    </citation>
    <scope>NUCLEOTIDE SEQUENCE</scope>
    <source>
        <strain evidence="6">VrattiLFYP33</strain>
    </source>
</reference>
<comment type="similarity">
    <text evidence="1 5">Belongs to the bacterial ribosomal protein bL28 family.</text>
</comment>
<evidence type="ECO:0000256" key="3">
    <source>
        <dbReference type="ARBA" id="ARBA00023274"/>
    </source>
</evidence>
<dbReference type="RefSeq" id="WP_006556543.1">
    <property type="nucleotide sequence ID" value="NZ_CACRUX010000095.1"/>
</dbReference>
<dbReference type="PANTHER" id="PTHR39080">
    <property type="entry name" value="50S RIBOSOMAL PROTEIN L28"/>
    <property type="match status" value="1"/>
</dbReference>
<dbReference type="OrthoDB" id="9805609at2"/>
<evidence type="ECO:0000256" key="4">
    <source>
        <dbReference type="ARBA" id="ARBA00035174"/>
    </source>
</evidence>
<dbReference type="InterPro" id="IPR050096">
    <property type="entry name" value="Bacterial_rp_bL28"/>
</dbReference>
<organism evidence="6">
    <name type="scientific">Veillonella ratti</name>
    <dbReference type="NCBI Taxonomy" id="103892"/>
    <lineage>
        <taxon>Bacteria</taxon>
        <taxon>Bacillati</taxon>
        <taxon>Bacillota</taxon>
        <taxon>Negativicutes</taxon>
        <taxon>Veillonellales</taxon>
        <taxon>Veillonellaceae</taxon>
        <taxon>Veillonella</taxon>
    </lineage>
</organism>
<evidence type="ECO:0000256" key="2">
    <source>
        <dbReference type="ARBA" id="ARBA00022980"/>
    </source>
</evidence>
<dbReference type="SUPFAM" id="SSF143800">
    <property type="entry name" value="L28p-like"/>
    <property type="match status" value="1"/>
</dbReference>
<dbReference type="Pfam" id="PF00830">
    <property type="entry name" value="Ribosomal_L28"/>
    <property type="match status" value="1"/>
</dbReference>
<proteinExistence type="inferred from homology"/>
<dbReference type="Gene3D" id="2.30.170.40">
    <property type="entry name" value="Ribosomal protein L28/L24"/>
    <property type="match status" value="1"/>
</dbReference>
<dbReference type="InterPro" id="IPR026569">
    <property type="entry name" value="Ribosomal_bL28"/>
</dbReference>
<dbReference type="InterPro" id="IPR034704">
    <property type="entry name" value="Ribosomal_bL28/bL31-like_sf"/>
</dbReference>
<dbReference type="InterPro" id="IPR037147">
    <property type="entry name" value="Ribosomal_bL28_sf"/>
</dbReference>
<dbReference type="EMBL" id="CACRUX010000095">
    <property type="protein sequence ID" value="VYU45870.1"/>
    <property type="molecule type" value="Genomic_DNA"/>
</dbReference>
<dbReference type="NCBIfam" id="TIGR00009">
    <property type="entry name" value="L28"/>
    <property type="match status" value="1"/>
</dbReference>
<dbReference type="GO" id="GO:1990904">
    <property type="term" value="C:ribonucleoprotein complex"/>
    <property type="evidence" value="ECO:0007669"/>
    <property type="project" value="UniProtKB-KW"/>
</dbReference>
<dbReference type="GO" id="GO:0006412">
    <property type="term" value="P:translation"/>
    <property type="evidence" value="ECO:0007669"/>
    <property type="project" value="UniProtKB-UniRule"/>
</dbReference>
<sequence length="62" mass="6971">MANLCEVCGKTTASGMNVSHSHIRTKRTWKPNIQRVRAIVDGETKKVNVCTRCLRSDKITRA</sequence>
<dbReference type="AlphaFoldDB" id="A0A6N3F1G5"/>
<evidence type="ECO:0000256" key="1">
    <source>
        <dbReference type="ARBA" id="ARBA00008760"/>
    </source>
</evidence>
<dbReference type="InterPro" id="IPR001383">
    <property type="entry name" value="Ribosomal_bL28_bact-type"/>
</dbReference>
<dbReference type="GeneID" id="83054837"/>
<dbReference type="GeneID" id="91964191"/>